<evidence type="ECO:0000313" key="3">
    <source>
        <dbReference type="Proteomes" id="UP000093000"/>
    </source>
</evidence>
<feature type="region of interest" description="Disordered" evidence="1">
    <location>
        <begin position="500"/>
        <end position="521"/>
    </location>
</feature>
<feature type="compositionally biased region" description="Basic and acidic residues" evidence="1">
    <location>
        <begin position="130"/>
        <end position="144"/>
    </location>
</feature>
<feature type="compositionally biased region" description="Basic residues" evidence="1">
    <location>
        <begin position="184"/>
        <end position="197"/>
    </location>
</feature>
<dbReference type="OrthoDB" id="2401616at2759"/>
<feature type="region of interest" description="Disordered" evidence="1">
    <location>
        <begin position="183"/>
        <end position="207"/>
    </location>
</feature>
<dbReference type="InParanoid" id="A0A1C7N6U5"/>
<comment type="caution">
    <text evidence="2">The sequence shown here is derived from an EMBL/GenBank/DDBJ whole genome shotgun (WGS) entry which is preliminary data.</text>
</comment>
<evidence type="ECO:0000313" key="2">
    <source>
        <dbReference type="EMBL" id="OBZ84366.1"/>
    </source>
</evidence>
<accession>A0A1C7N6U5</accession>
<reference evidence="2 3" key="1">
    <citation type="submission" date="2016-03" db="EMBL/GenBank/DDBJ databases">
        <title>Choanephora cucurbitarum.</title>
        <authorList>
            <person name="Min B."/>
            <person name="Park H."/>
            <person name="Park J.-H."/>
            <person name="Shin H.-D."/>
            <person name="Choi I.-G."/>
        </authorList>
    </citation>
    <scope>NUCLEOTIDE SEQUENCE [LARGE SCALE GENOMIC DNA]</scope>
    <source>
        <strain evidence="2 3">KUS-F28377</strain>
    </source>
</reference>
<feature type="compositionally biased region" description="Basic and acidic residues" evidence="1">
    <location>
        <begin position="333"/>
        <end position="342"/>
    </location>
</feature>
<protein>
    <submittedName>
        <fullName evidence="2">Uncharacterized protein</fullName>
    </submittedName>
</protein>
<gene>
    <name evidence="2" type="ORF">A0J61_07584</name>
</gene>
<feature type="region of interest" description="Disordered" evidence="1">
    <location>
        <begin position="323"/>
        <end position="342"/>
    </location>
</feature>
<dbReference type="EMBL" id="LUGH01000519">
    <property type="protein sequence ID" value="OBZ84366.1"/>
    <property type="molecule type" value="Genomic_DNA"/>
</dbReference>
<proteinExistence type="predicted"/>
<keyword evidence="3" id="KW-1185">Reference proteome</keyword>
<feature type="compositionally biased region" description="Polar residues" evidence="1">
    <location>
        <begin position="456"/>
        <end position="473"/>
    </location>
</feature>
<evidence type="ECO:0000256" key="1">
    <source>
        <dbReference type="SAM" id="MobiDB-lite"/>
    </source>
</evidence>
<feature type="region of interest" description="Disordered" evidence="1">
    <location>
        <begin position="827"/>
        <end position="858"/>
    </location>
</feature>
<dbReference type="Proteomes" id="UP000093000">
    <property type="component" value="Unassembled WGS sequence"/>
</dbReference>
<name>A0A1C7N6U5_9FUNG</name>
<feature type="region of interest" description="Disordered" evidence="1">
    <location>
        <begin position="109"/>
        <end position="144"/>
    </location>
</feature>
<dbReference type="STRING" id="101091.A0A1C7N6U5"/>
<feature type="region of interest" description="Disordered" evidence="1">
    <location>
        <begin position="456"/>
        <end position="476"/>
    </location>
</feature>
<organism evidence="2 3">
    <name type="scientific">Choanephora cucurbitarum</name>
    <dbReference type="NCBI Taxonomy" id="101091"/>
    <lineage>
        <taxon>Eukaryota</taxon>
        <taxon>Fungi</taxon>
        <taxon>Fungi incertae sedis</taxon>
        <taxon>Mucoromycota</taxon>
        <taxon>Mucoromycotina</taxon>
        <taxon>Mucoromycetes</taxon>
        <taxon>Mucorales</taxon>
        <taxon>Mucorineae</taxon>
        <taxon>Choanephoraceae</taxon>
        <taxon>Choanephoroideae</taxon>
        <taxon>Choanephora</taxon>
    </lineage>
</organism>
<sequence length="936" mass="107138">MFKARKKKQHQYETAVEDHTMIDINQKKLNFNLLNDVQLSNDFRSSIIIPELNKDLDSNQQKHLALLQGESELHLKPPIMTDISYDPKRLDCDGAKQYRDLAAWRQHRRHRHSNGLFGGKQRNKPKPTKRHIEDDSKKYTEEHNENKIEPQVVKHNFIEEDYEPDSDTEENYFFQDFSYDSKVPRPRKRNMGRKKQHTNPPSRFDLSSFAKDLHDNRLSVIQRESKIIMTEEDELELQKLLELQRQRMSMMFPELDNESTETFQVIPPLPSLEMIKSHQSTKKEKEIQTPALNSDHDSVTTTSASTNGSICDNYMLDDAIKTSSEEAEEAEEEKEHQQTLKEEELKQMEKAVTQNISSKETYSEQWIENDSNKIALDEEQDIKVPQMDTILEPINALNAVAFNLIESNNVADCFSETTLTKSSSMEHSFKNSLSVNDAYLNNQISLKSKTQSSFEQISRKNSVRKSNNANGLTSIAPEKPSLTPLLFLNEEYVDPVKNLETKHKTPHPSKDTPNGNKVSRGLFGSLRQANKSQNGGNSFKGLVRNFSAKEFSRLSKSQKESVGMSRAAMAVIQHNVAKQEKDYAFCNIFEESEQTQQEKRPKSDNNNPLVQLLARASSSTRGKKSNATKVVNMNADNKNKRAEIVRKTIIYVQPDSLQHMLKNGAQLEDIPALPSARSTIISEGSSSFDDDVSTPKEYAIATKVSRQTSVRKRIVDVQQNSTANHEQGSEKKRFQLYDMEEKNNEVEQLHPHNNYMEGVELREMSDGTVIWGIVKKEGNRKSFFAPNLNKSNRCTNEDESFHQIDTMKKTANTAIISPTTSKAILVSAPDGSLSPPPIPRRSPRRRNTAKKIDQPKETETSIYYSDKVTLPNLLKMMQGHDQYPGDMMDEEVEFEEGSDFAFDETAMTSVDDQLDSFMRDLLHQQQEQEQKQISHF</sequence>
<dbReference type="AlphaFoldDB" id="A0A1C7N6U5"/>